<proteinExistence type="predicted"/>
<accession>A0A3D8J188</accession>
<comment type="caution">
    <text evidence="1">The sequence shown here is derived from an EMBL/GenBank/DDBJ whole genome shotgun (WGS) entry which is preliminary data.</text>
</comment>
<name>A0A3D8J188_9HELI</name>
<evidence type="ECO:0000313" key="1">
    <source>
        <dbReference type="EMBL" id="RDU70976.1"/>
    </source>
</evidence>
<dbReference type="OrthoDB" id="5339222at2"/>
<evidence type="ECO:0000313" key="2">
    <source>
        <dbReference type="Proteomes" id="UP000257045"/>
    </source>
</evidence>
<sequence length="181" mass="21269">MDFLNLCKEIGLETRIARCVLDVEAQEVQEIEGKYLQEYIRLNQIEESGIEKWLKLSKGRDYEGDEVMLELLVEVYKKLERLEQKLSIQQSPLLPLHKQIQTHSIGHGVLCFEEELEVGKTYYARFDLPVFPSKIIPLFFTMLTPHIAKIVKIGTMHNQSYDSYVVECERMEIRSRREGEF</sequence>
<dbReference type="AlphaFoldDB" id="A0A3D8J188"/>
<organism evidence="1 2">
    <name type="scientific">Helicobacter brantae</name>
    <dbReference type="NCBI Taxonomy" id="375927"/>
    <lineage>
        <taxon>Bacteria</taxon>
        <taxon>Pseudomonadati</taxon>
        <taxon>Campylobacterota</taxon>
        <taxon>Epsilonproteobacteria</taxon>
        <taxon>Campylobacterales</taxon>
        <taxon>Helicobacteraceae</taxon>
        <taxon>Helicobacter</taxon>
    </lineage>
</organism>
<reference evidence="1 2" key="1">
    <citation type="submission" date="2018-04" db="EMBL/GenBank/DDBJ databases">
        <title>Novel Campyloabacter and Helicobacter Species and Strains.</title>
        <authorList>
            <person name="Mannion A.J."/>
            <person name="Shen Z."/>
            <person name="Fox J.G."/>
        </authorList>
    </citation>
    <scope>NUCLEOTIDE SEQUENCE [LARGE SCALE GENOMIC DNA]</scope>
    <source>
        <strain evidence="1 2">MIT 04-9366</strain>
    </source>
</reference>
<dbReference type="RefSeq" id="WP_115569465.1">
    <property type="nucleotide sequence ID" value="NZ_NXLV01000005.1"/>
</dbReference>
<dbReference type="EMBL" id="NXLV01000005">
    <property type="protein sequence ID" value="RDU70976.1"/>
    <property type="molecule type" value="Genomic_DNA"/>
</dbReference>
<dbReference type="Proteomes" id="UP000257045">
    <property type="component" value="Unassembled WGS sequence"/>
</dbReference>
<gene>
    <name evidence="1" type="ORF">CQA58_04140</name>
</gene>
<keyword evidence="2" id="KW-1185">Reference proteome</keyword>
<protein>
    <submittedName>
        <fullName evidence="1">Uncharacterized protein</fullName>
    </submittedName>
</protein>